<dbReference type="KEGG" id="cmp:Cha6605_3515"/>
<accession>K9UI61</accession>
<dbReference type="AlphaFoldDB" id="K9UI61"/>
<proteinExistence type="predicted"/>
<keyword evidence="2" id="KW-0472">Membrane</keyword>
<feature type="transmembrane region" description="Helical" evidence="2">
    <location>
        <begin position="100"/>
        <end position="119"/>
    </location>
</feature>
<sequence length="156" mass="17597">MSNLVPDSGDRSDSQITPNDRDSPDLYFQELIVQQQNSLTPTTDLDEYKKRLEIIQMAIDLSEKKTNIERKATQDAINLEIAKIELSDRQIRSTEVKFKTIFKIVAIPAFIGAGIYIWYTSDSILGSALLFLGLRLALSNEDAMKSINTIKDLLSK</sequence>
<keyword evidence="2" id="KW-1133">Transmembrane helix</keyword>
<reference evidence="3 4" key="1">
    <citation type="submission" date="2012-05" db="EMBL/GenBank/DDBJ databases">
        <title>Finished chromosome of genome of Chamaesiphon sp. PCC 6605.</title>
        <authorList>
            <consortium name="US DOE Joint Genome Institute"/>
            <person name="Gugger M."/>
            <person name="Coursin T."/>
            <person name="Rippka R."/>
            <person name="Tandeau De Marsac N."/>
            <person name="Huntemann M."/>
            <person name="Wei C.-L."/>
            <person name="Han J."/>
            <person name="Detter J.C."/>
            <person name="Han C."/>
            <person name="Tapia R."/>
            <person name="Chen A."/>
            <person name="Kyrpides N."/>
            <person name="Mavromatis K."/>
            <person name="Markowitz V."/>
            <person name="Szeto E."/>
            <person name="Ivanova N."/>
            <person name="Pagani I."/>
            <person name="Pati A."/>
            <person name="Goodwin L."/>
            <person name="Nordberg H.P."/>
            <person name="Cantor M.N."/>
            <person name="Hua S.X."/>
            <person name="Woyke T."/>
            <person name="Kerfeld C.A."/>
        </authorList>
    </citation>
    <scope>NUCLEOTIDE SEQUENCE [LARGE SCALE GENOMIC DNA]</scope>
    <source>
        <strain evidence="4">ATCC 27169 / PCC 6605</strain>
    </source>
</reference>
<protein>
    <submittedName>
        <fullName evidence="3">Uncharacterized protein</fullName>
    </submittedName>
</protein>
<evidence type="ECO:0000313" key="4">
    <source>
        <dbReference type="Proteomes" id="UP000010366"/>
    </source>
</evidence>
<dbReference type="EMBL" id="CP003600">
    <property type="protein sequence ID" value="AFY94505.1"/>
    <property type="molecule type" value="Genomic_DNA"/>
</dbReference>
<dbReference type="STRING" id="1173020.Cha6605_3515"/>
<evidence type="ECO:0000256" key="2">
    <source>
        <dbReference type="SAM" id="Phobius"/>
    </source>
</evidence>
<name>K9UI61_CHAP6</name>
<dbReference type="RefSeq" id="WP_015160631.1">
    <property type="nucleotide sequence ID" value="NC_019697.1"/>
</dbReference>
<keyword evidence="2" id="KW-0812">Transmembrane</keyword>
<dbReference type="HOGENOM" id="CLU_1683425_0_0_3"/>
<organism evidence="3 4">
    <name type="scientific">Chamaesiphon minutus (strain ATCC 27169 / PCC 6605)</name>
    <dbReference type="NCBI Taxonomy" id="1173020"/>
    <lineage>
        <taxon>Bacteria</taxon>
        <taxon>Bacillati</taxon>
        <taxon>Cyanobacteriota</taxon>
        <taxon>Cyanophyceae</taxon>
        <taxon>Gomontiellales</taxon>
        <taxon>Chamaesiphonaceae</taxon>
        <taxon>Chamaesiphon</taxon>
    </lineage>
</organism>
<gene>
    <name evidence="3" type="ORF">Cha6605_3515</name>
</gene>
<evidence type="ECO:0000313" key="3">
    <source>
        <dbReference type="EMBL" id="AFY94505.1"/>
    </source>
</evidence>
<feature type="compositionally biased region" description="Basic and acidic residues" evidence="1">
    <location>
        <begin position="8"/>
        <end position="21"/>
    </location>
</feature>
<evidence type="ECO:0000256" key="1">
    <source>
        <dbReference type="SAM" id="MobiDB-lite"/>
    </source>
</evidence>
<keyword evidence="4" id="KW-1185">Reference proteome</keyword>
<feature type="region of interest" description="Disordered" evidence="1">
    <location>
        <begin position="1"/>
        <end position="21"/>
    </location>
</feature>
<dbReference type="Proteomes" id="UP000010366">
    <property type="component" value="Chromosome"/>
</dbReference>